<feature type="domain" description="Putative auto-transporter adhesin head GIN" evidence="1">
    <location>
        <begin position="50"/>
        <end position="229"/>
    </location>
</feature>
<proteinExistence type="predicted"/>
<dbReference type="PROSITE" id="PS51257">
    <property type="entry name" value="PROKAR_LIPOPROTEIN"/>
    <property type="match status" value="1"/>
</dbReference>
<dbReference type="Gene3D" id="2.160.20.120">
    <property type="match status" value="1"/>
</dbReference>
<evidence type="ECO:0000313" key="3">
    <source>
        <dbReference type="Proteomes" id="UP001501126"/>
    </source>
</evidence>
<organism evidence="2 3">
    <name type="scientific">Wandonia haliotis</name>
    <dbReference type="NCBI Taxonomy" id="574963"/>
    <lineage>
        <taxon>Bacteria</taxon>
        <taxon>Pseudomonadati</taxon>
        <taxon>Bacteroidota</taxon>
        <taxon>Flavobacteriia</taxon>
        <taxon>Flavobacteriales</taxon>
        <taxon>Crocinitomicaceae</taxon>
        <taxon>Wandonia</taxon>
    </lineage>
</organism>
<comment type="caution">
    <text evidence="2">The sequence shown here is derived from an EMBL/GenBank/DDBJ whole genome shotgun (WGS) entry which is preliminary data.</text>
</comment>
<evidence type="ECO:0000259" key="1">
    <source>
        <dbReference type="Pfam" id="PF10988"/>
    </source>
</evidence>
<reference evidence="2 3" key="1">
    <citation type="journal article" date="2019" name="Int. J. Syst. Evol. Microbiol.">
        <title>The Global Catalogue of Microorganisms (GCM) 10K type strain sequencing project: providing services to taxonomists for standard genome sequencing and annotation.</title>
        <authorList>
            <consortium name="The Broad Institute Genomics Platform"/>
            <consortium name="The Broad Institute Genome Sequencing Center for Infectious Disease"/>
            <person name="Wu L."/>
            <person name="Ma J."/>
        </authorList>
    </citation>
    <scope>NUCLEOTIDE SEQUENCE [LARGE SCALE GENOMIC DNA]</scope>
    <source>
        <strain evidence="2 3">JCM 16083</strain>
    </source>
</reference>
<gene>
    <name evidence="2" type="ORF">GCM10009118_18900</name>
</gene>
<name>A0ABN1MQD1_9FLAO</name>
<accession>A0ABN1MQD1</accession>
<protein>
    <recommendedName>
        <fullName evidence="1">Putative auto-transporter adhesin head GIN domain-containing protein</fullName>
    </recommendedName>
</protein>
<dbReference type="RefSeq" id="WP_343787016.1">
    <property type="nucleotide sequence ID" value="NZ_BAAAFH010000011.1"/>
</dbReference>
<evidence type="ECO:0000313" key="2">
    <source>
        <dbReference type="EMBL" id="GAA0875481.1"/>
    </source>
</evidence>
<sequence length="245" mass="27247">MKKVVFITGCLVFLLSCKKEENRTCFKSTGDHVTVDFPLDSFLEMYLWQNLSYNLVPDTANFVRVTGGENLVRHLGYYYAGNTLHLANENKCNFLRSYDTKIHVEIHYKQLQRIEYIGSDSLTNQFPVSGEYFNLFVNKGSGSVRLNINTTYSNASVVEGVGDYTFIGTVGYAHFQVHDNGYADVSGLKVTGALEITSSSQGIIQCNADNIPLKVTIEGPGDVWCYGTPSELEVIKSGDGNLVFK</sequence>
<dbReference type="Proteomes" id="UP001501126">
    <property type="component" value="Unassembled WGS sequence"/>
</dbReference>
<keyword evidence="3" id="KW-1185">Reference proteome</keyword>
<dbReference type="EMBL" id="BAAAFH010000011">
    <property type="protein sequence ID" value="GAA0875481.1"/>
    <property type="molecule type" value="Genomic_DNA"/>
</dbReference>
<dbReference type="InterPro" id="IPR021255">
    <property type="entry name" value="DUF2807"/>
</dbReference>
<dbReference type="Pfam" id="PF10988">
    <property type="entry name" value="DUF2807"/>
    <property type="match status" value="1"/>
</dbReference>